<dbReference type="GeneID" id="20204452"/>
<sequence>MADHDKKKATGGYSYIKNKNSKLEGSSSTIDVQALSLHKKKHVNKNNNNGNIIDNNNGKNENNSKNNAEHQNLNDENAKPVINDYACMVKFEKSLKHILQSFQNCEKYEKLVIAKKQNEKGDNIEINVKIDDRCNYDEKSDFLEDNLNEINVAKRKACIYEKQARCNPFEAIPMHYEPIIKELNNQEHSCNFICNNNKNLNIVSHFEKANIANNDSKHVSNSNNDNDKKLVIYPQNDLQLKWIKLNETLNIARNELNSYSSDVYKTNDVLNTQNNLSFSHEVNVEIYTNNFNGTNCVQDDNLQRYSDHGFNNLSLSKLNDQLSVKKMTSKSVDEIINFNIIKELPFQDRLSNGIISFSEIRFCLIRKACIVFLKRAKCYLDAHILSTTTSTTKHTTLLSVLNDVTHSYNCYS</sequence>
<gene>
    <name evidence="3" type="primary">20204452</name>
    <name evidence="2" type="ORF">HELRODRAFT_173205</name>
</gene>
<accession>T1F6K3</accession>
<proteinExistence type="predicted"/>
<dbReference type="EMBL" id="AMQM01004476">
    <property type="status" value="NOT_ANNOTATED_CDS"/>
    <property type="molecule type" value="Genomic_DNA"/>
</dbReference>
<protein>
    <submittedName>
        <fullName evidence="2 3">Uncharacterized protein</fullName>
    </submittedName>
</protein>
<evidence type="ECO:0000313" key="4">
    <source>
        <dbReference type="Proteomes" id="UP000015101"/>
    </source>
</evidence>
<evidence type="ECO:0000256" key="1">
    <source>
        <dbReference type="SAM" id="MobiDB-lite"/>
    </source>
</evidence>
<reference evidence="4" key="1">
    <citation type="submission" date="2012-12" db="EMBL/GenBank/DDBJ databases">
        <authorList>
            <person name="Hellsten U."/>
            <person name="Grimwood J."/>
            <person name="Chapman J.A."/>
            <person name="Shapiro H."/>
            <person name="Aerts A."/>
            <person name="Otillar R.P."/>
            <person name="Terry A.Y."/>
            <person name="Boore J.L."/>
            <person name="Simakov O."/>
            <person name="Marletaz F."/>
            <person name="Cho S.-J."/>
            <person name="Edsinger-Gonzales E."/>
            <person name="Havlak P."/>
            <person name="Kuo D.-H."/>
            <person name="Larsson T."/>
            <person name="Lv J."/>
            <person name="Arendt D."/>
            <person name="Savage R."/>
            <person name="Osoegawa K."/>
            <person name="de Jong P."/>
            <person name="Lindberg D.R."/>
            <person name="Seaver E.C."/>
            <person name="Weisblat D.A."/>
            <person name="Putnam N.H."/>
            <person name="Grigoriev I.V."/>
            <person name="Rokhsar D.S."/>
        </authorList>
    </citation>
    <scope>NUCLEOTIDE SEQUENCE</scope>
</reference>
<dbReference type="Proteomes" id="UP000015101">
    <property type="component" value="Unassembled WGS sequence"/>
</dbReference>
<reference evidence="2 4" key="2">
    <citation type="journal article" date="2013" name="Nature">
        <title>Insights into bilaterian evolution from three spiralian genomes.</title>
        <authorList>
            <person name="Simakov O."/>
            <person name="Marletaz F."/>
            <person name="Cho S.J."/>
            <person name="Edsinger-Gonzales E."/>
            <person name="Havlak P."/>
            <person name="Hellsten U."/>
            <person name="Kuo D.H."/>
            <person name="Larsson T."/>
            <person name="Lv J."/>
            <person name="Arendt D."/>
            <person name="Savage R."/>
            <person name="Osoegawa K."/>
            <person name="de Jong P."/>
            <person name="Grimwood J."/>
            <person name="Chapman J.A."/>
            <person name="Shapiro H."/>
            <person name="Aerts A."/>
            <person name="Otillar R.P."/>
            <person name="Terry A.Y."/>
            <person name="Boore J.L."/>
            <person name="Grigoriev I.V."/>
            <person name="Lindberg D.R."/>
            <person name="Seaver E.C."/>
            <person name="Weisblat D.A."/>
            <person name="Putnam N.H."/>
            <person name="Rokhsar D.S."/>
        </authorList>
    </citation>
    <scope>NUCLEOTIDE SEQUENCE</scope>
</reference>
<feature type="region of interest" description="Disordered" evidence="1">
    <location>
        <begin position="39"/>
        <end position="75"/>
    </location>
</feature>
<keyword evidence="4" id="KW-1185">Reference proteome</keyword>
<feature type="compositionally biased region" description="Low complexity" evidence="1">
    <location>
        <begin position="45"/>
        <end position="66"/>
    </location>
</feature>
<organism evidence="3 4">
    <name type="scientific">Helobdella robusta</name>
    <name type="common">Californian leech</name>
    <dbReference type="NCBI Taxonomy" id="6412"/>
    <lineage>
        <taxon>Eukaryota</taxon>
        <taxon>Metazoa</taxon>
        <taxon>Spiralia</taxon>
        <taxon>Lophotrochozoa</taxon>
        <taxon>Annelida</taxon>
        <taxon>Clitellata</taxon>
        <taxon>Hirudinea</taxon>
        <taxon>Rhynchobdellida</taxon>
        <taxon>Glossiphoniidae</taxon>
        <taxon>Helobdella</taxon>
    </lineage>
</organism>
<dbReference type="KEGG" id="hro:HELRODRAFT_173205"/>
<dbReference type="EMBL" id="KB096551">
    <property type="protein sequence ID" value="ESO04117.1"/>
    <property type="molecule type" value="Genomic_DNA"/>
</dbReference>
<dbReference type="CTD" id="20204452"/>
<dbReference type="EnsemblMetazoa" id="HelroT173205">
    <property type="protein sequence ID" value="HelroP173205"/>
    <property type="gene ID" value="HelroG173205"/>
</dbReference>
<reference evidence="3" key="3">
    <citation type="submission" date="2015-06" db="UniProtKB">
        <authorList>
            <consortium name="EnsemblMetazoa"/>
        </authorList>
    </citation>
    <scope>IDENTIFICATION</scope>
</reference>
<dbReference type="AlphaFoldDB" id="T1F6K3"/>
<dbReference type="RefSeq" id="XP_009018053.1">
    <property type="nucleotide sequence ID" value="XM_009019805.1"/>
</dbReference>
<name>T1F6K3_HELRO</name>
<dbReference type="InParanoid" id="T1F6K3"/>
<evidence type="ECO:0000313" key="3">
    <source>
        <dbReference type="EnsemblMetazoa" id="HelroP173205"/>
    </source>
</evidence>
<dbReference type="HOGENOM" id="CLU_667786_0_0_1"/>
<evidence type="ECO:0000313" key="2">
    <source>
        <dbReference type="EMBL" id="ESO04117.1"/>
    </source>
</evidence>